<dbReference type="EMBL" id="JACAZI010000013">
    <property type="protein sequence ID" value="KAF7345423.1"/>
    <property type="molecule type" value="Genomic_DNA"/>
</dbReference>
<evidence type="ECO:0000313" key="2">
    <source>
        <dbReference type="EMBL" id="KAF7345423.1"/>
    </source>
</evidence>
<keyword evidence="2" id="KW-0418">Kinase</keyword>
<dbReference type="GO" id="GO:0016301">
    <property type="term" value="F:kinase activity"/>
    <property type="evidence" value="ECO:0007669"/>
    <property type="project" value="UniProtKB-KW"/>
</dbReference>
<dbReference type="OrthoDB" id="3222453at2759"/>
<feature type="region of interest" description="Disordered" evidence="1">
    <location>
        <begin position="295"/>
        <end position="347"/>
    </location>
</feature>
<keyword evidence="3" id="KW-1185">Reference proteome</keyword>
<feature type="compositionally biased region" description="Low complexity" evidence="1">
    <location>
        <begin position="517"/>
        <end position="526"/>
    </location>
</feature>
<sequence>MSDSELYGRLLFPKKQGYPLFHPQPFDDLPEPARKTGTEIGDVGLITQDGAFDPIFNILRGGDDPSNRFGVPRAFEQVLLGPKDIATHAQCHLPGSDISNTTISKRRLDFEAGTESNVFLPVGAGAVVEVSTNSKQTGLLLLPDGASRWDLRPQQLFRDYALKHAENWYTFVNGNLRRMAGNGDLYLVTGVTKSTSWGVAAVENHSSEGKLSLKLKAAQIGNGSATYTWEWESAGSSVNAGPRRRAGEEEWRDNQTVFLRGFKVTVRSMSLRRAAKVRAITQSKWSEMQSKGTFIPFSSQSQSSAPGTSLPSFQPQSSEHNQNSLSPGPSSTRRSIESTSDDDTPSLSCYHPSALINDYLLDSVIDATVAVTHDDQWASVMTEQDSEVPDNQDLIRRILNKFQMPRLRYARPHILTWSDYFPGGVCLEPVETDMLLFAPTLSPQMSSTNNSEDGQHPLDIALGQSTSDKGGVLLQLEQGGSLIPALPSASPAENDLNTVTQQLDHVTMYENLEWSSSASRETSQSELHIDQATRNEAVKTEPDVPKSTSSHHSPAPPAEDTVSLDEQPLPSGSSPVNLSNIASGFERGGGRYFFSTPLMD</sequence>
<evidence type="ECO:0000313" key="3">
    <source>
        <dbReference type="Proteomes" id="UP000620124"/>
    </source>
</evidence>
<feature type="compositionally biased region" description="Polar residues" evidence="1">
    <location>
        <begin position="305"/>
        <end position="333"/>
    </location>
</feature>
<reference evidence="2" key="1">
    <citation type="submission" date="2020-05" db="EMBL/GenBank/DDBJ databases">
        <title>Mycena genomes resolve the evolution of fungal bioluminescence.</title>
        <authorList>
            <person name="Tsai I.J."/>
        </authorList>
    </citation>
    <scope>NUCLEOTIDE SEQUENCE</scope>
    <source>
        <strain evidence="2">CCC161011</strain>
    </source>
</reference>
<proteinExistence type="predicted"/>
<comment type="caution">
    <text evidence="2">The sequence shown here is derived from an EMBL/GenBank/DDBJ whole genome shotgun (WGS) entry which is preliminary data.</text>
</comment>
<feature type="compositionally biased region" description="Basic and acidic residues" evidence="1">
    <location>
        <begin position="527"/>
        <end position="544"/>
    </location>
</feature>
<dbReference type="AlphaFoldDB" id="A0A8H6XP90"/>
<protein>
    <submittedName>
        <fullName evidence="2">Tkl tkl-ccin protein kinase</fullName>
    </submittedName>
</protein>
<accession>A0A8H6XP90</accession>
<gene>
    <name evidence="2" type="ORF">MVEN_01560300</name>
</gene>
<name>A0A8H6XP90_9AGAR</name>
<organism evidence="2 3">
    <name type="scientific">Mycena venus</name>
    <dbReference type="NCBI Taxonomy" id="2733690"/>
    <lineage>
        <taxon>Eukaryota</taxon>
        <taxon>Fungi</taxon>
        <taxon>Dikarya</taxon>
        <taxon>Basidiomycota</taxon>
        <taxon>Agaricomycotina</taxon>
        <taxon>Agaricomycetes</taxon>
        <taxon>Agaricomycetidae</taxon>
        <taxon>Agaricales</taxon>
        <taxon>Marasmiineae</taxon>
        <taxon>Mycenaceae</taxon>
        <taxon>Mycena</taxon>
    </lineage>
</organism>
<evidence type="ECO:0000256" key="1">
    <source>
        <dbReference type="SAM" id="MobiDB-lite"/>
    </source>
</evidence>
<keyword evidence="2" id="KW-0808">Transferase</keyword>
<feature type="region of interest" description="Disordered" evidence="1">
    <location>
        <begin position="517"/>
        <end position="582"/>
    </location>
</feature>
<feature type="region of interest" description="Disordered" evidence="1">
    <location>
        <begin position="445"/>
        <end position="464"/>
    </location>
</feature>
<feature type="compositionally biased region" description="Polar residues" evidence="1">
    <location>
        <begin position="570"/>
        <end position="582"/>
    </location>
</feature>
<dbReference type="Proteomes" id="UP000620124">
    <property type="component" value="Unassembled WGS sequence"/>
</dbReference>